<reference evidence="2" key="1">
    <citation type="journal article" date="2013" name="Nat. Commun.">
        <title>Whole-genome sequencing of Oryza brachyantha reveals mechanisms underlying Oryza genome evolution.</title>
        <authorList>
            <person name="Chen J."/>
            <person name="Huang Q."/>
            <person name="Gao D."/>
            <person name="Wang J."/>
            <person name="Lang Y."/>
            <person name="Liu T."/>
            <person name="Li B."/>
            <person name="Bai Z."/>
            <person name="Luis Goicoechea J."/>
            <person name="Liang C."/>
            <person name="Chen C."/>
            <person name="Zhang W."/>
            <person name="Sun S."/>
            <person name="Liao Y."/>
            <person name="Zhang X."/>
            <person name="Yang L."/>
            <person name="Song C."/>
            <person name="Wang M."/>
            <person name="Shi J."/>
            <person name="Liu G."/>
            <person name="Liu J."/>
            <person name="Zhou H."/>
            <person name="Zhou W."/>
            <person name="Yu Q."/>
            <person name="An N."/>
            <person name="Chen Y."/>
            <person name="Cai Q."/>
            <person name="Wang B."/>
            <person name="Liu B."/>
            <person name="Min J."/>
            <person name="Huang Y."/>
            <person name="Wu H."/>
            <person name="Li Z."/>
            <person name="Zhang Y."/>
            <person name="Yin Y."/>
            <person name="Song W."/>
            <person name="Jiang J."/>
            <person name="Jackson S.A."/>
            <person name="Wing R.A."/>
            <person name="Wang J."/>
            <person name="Chen M."/>
        </authorList>
    </citation>
    <scope>NUCLEOTIDE SEQUENCE [LARGE SCALE GENOMIC DNA]</scope>
    <source>
        <strain evidence="2">cv. IRGC 101232</strain>
    </source>
</reference>
<name>J3ND84_ORYBR</name>
<keyword evidence="1" id="KW-0472">Membrane</keyword>
<dbReference type="Gramene" id="OB12G19420.1">
    <property type="protein sequence ID" value="OB12G19420.1"/>
    <property type="gene ID" value="OB12G19420"/>
</dbReference>
<evidence type="ECO:0000256" key="1">
    <source>
        <dbReference type="SAM" id="Phobius"/>
    </source>
</evidence>
<sequence>MNTGLVRCKSIHNFTVKAFVLSFSVSVSRHVLVAVGDLFMIFALVQTKSNLS</sequence>
<proteinExistence type="predicted"/>
<dbReference type="EnsemblPlants" id="OB12G19420.1">
    <property type="protein sequence ID" value="OB12G19420.1"/>
    <property type="gene ID" value="OB12G19420"/>
</dbReference>
<dbReference type="Proteomes" id="UP000006038">
    <property type="component" value="Chromosome 12"/>
</dbReference>
<evidence type="ECO:0000313" key="2">
    <source>
        <dbReference type="EnsemblPlants" id="OB12G19420.1"/>
    </source>
</evidence>
<reference evidence="2" key="2">
    <citation type="submission" date="2013-04" db="UniProtKB">
        <authorList>
            <consortium name="EnsemblPlants"/>
        </authorList>
    </citation>
    <scope>IDENTIFICATION</scope>
</reference>
<accession>J3ND84</accession>
<keyword evidence="1" id="KW-1133">Transmembrane helix</keyword>
<organism evidence="2">
    <name type="scientific">Oryza brachyantha</name>
    <name type="common">malo sina</name>
    <dbReference type="NCBI Taxonomy" id="4533"/>
    <lineage>
        <taxon>Eukaryota</taxon>
        <taxon>Viridiplantae</taxon>
        <taxon>Streptophyta</taxon>
        <taxon>Embryophyta</taxon>
        <taxon>Tracheophyta</taxon>
        <taxon>Spermatophyta</taxon>
        <taxon>Magnoliopsida</taxon>
        <taxon>Liliopsida</taxon>
        <taxon>Poales</taxon>
        <taxon>Poaceae</taxon>
        <taxon>BOP clade</taxon>
        <taxon>Oryzoideae</taxon>
        <taxon>Oryzeae</taxon>
        <taxon>Oryzinae</taxon>
        <taxon>Oryza</taxon>
    </lineage>
</organism>
<dbReference type="HOGENOM" id="CLU_3090441_0_0_1"/>
<keyword evidence="1" id="KW-0812">Transmembrane</keyword>
<feature type="transmembrane region" description="Helical" evidence="1">
    <location>
        <begin position="20"/>
        <end position="45"/>
    </location>
</feature>
<protein>
    <submittedName>
        <fullName evidence="2">Uncharacterized protein</fullName>
    </submittedName>
</protein>
<evidence type="ECO:0000313" key="3">
    <source>
        <dbReference type="Proteomes" id="UP000006038"/>
    </source>
</evidence>
<dbReference type="AlphaFoldDB" id="J3ND84"/>
<keyword evidence="3" id="KW-1185">Reference proteome</keyword>